<dbReference type="InterPro" id="IPR014710">
    <property type="entry name" value="RmlC-like_jellyroll"/>
</dbReference>
<accession>A0AAW9RMB1</accession>
<comment type="caution">
    <text evidence="5">The sequence shown here is derived from an EMBL/GenBank/DDBJ whole genome shotgun (WGS) entry which is preliminary data.</text>
</comment>
<gene>
    <name evidence="5" type="ORF">V3328_08190</name>
</gene>
<dbReference type="InterPro" id="IPR036390">
    <property type="entry name" value="WH_DNA-bd_sf"/>
</dbReference>
<dbReference type="EMBL" id="JAZHOF010000003">
    <property type="protein sequence ID" value="MEJ8571448.1"/>
    <property type="molecule type" value="Genomic_DNA"/>
</dbReference>
<dbReference type="Proteomes" id="UP001378188">
    <property type="component" value="Unassembled WGS sequence"/>
</dbReference>
<dbReference type="Gene3D" id="1.10.10.10">
    <property type="entry name" value="Winged helix-like DNA-binding domain superfamily/Winged helix DNA-binding domain"/>
    <property type="match status" value="1"/>
</dbReference>
<keyword evidence="3" id="KW-0804">Transcription</keyword>
<evidence type="ECO:0000313" key="6">
    <source>
        <dbReference type="Proteomes" id="UP001378188"/>
    </source>
</evidence>
<dbReference type="Gene3D" id="2.60.120.10">
    <property type="entry name" value="Jelly Rolls"/>
    <property type="match status" value="1"/>
</dbReference>
<keyword evidence="6" id="KW-1185">Reference proteome</keyword>
<dbReference type="InterPro" id="IPR018490">
    <property type="entry name" value="cNMP-bd_dom_sf"/>
</dbReference>
<dbReference type="InterPro" id="IPR036388">
    <property type="entry name" value="WH-like_DNA-bd_sf"/>
</dbReference>
<dbReference type="GO" id="GO:0003677">
    <property type="term" value="F:DNA binding"/>
    <property type="evidence" value="ECO:0007669"/>
    <property type="project" value="UniProtKB-KW"/>
</dbReference>
<dbReference type="RefSeq" id="WP_340329149.1">
    <property type="nucleotide sequence ID" value="NZ_JAZHOF010000003.1"/>
</dbReference>
<evidence type="ECO:0000313" key="5">
    <source>
        <dbReference type="EMBL" id="MEJ8571448.1"/>
    </source>
</evidence>
<feature type="domain" description="HTH crp-type" evidence="4">
    <location>
        <begin position="151"/>
        <end position="217"/>
    </location>
</feature>
<organism evidence="5 6">
    <name type="scientific">Microbaculum marinum</name>
    <dbReference type="NCBI Taxonomy" id="1764581"/>
    <lineage>
        <taxon>Bacteria</taxon>
        <taxon>Pseudomonadati</taxon>
        <taxon>Pseudomonadota</taxon>
        <taxon>Alphaproteobacteria</taxon>
        <taxon>Hyphomicrobiales</taxon>
        <taxon>Tepidamorphaceae</taxon>
        <taxon>Microbaculum</taxon>
    </lineage>
</organism>
<evidence type="ECO:0000259" key="4">
    <source>
        <dbReference type="Pfam" id="PF13545"/>
    </source>
</evidence>
<keyword evidence="2" id="KW-0238">DNA-binding</keyword>
<proteinExistence type="predicted"/>
<dbReference type="SUPFAM" id="SSF46785">
    <property type="entry name" value="Winged helix' DNA-binding domain"/>
    <property type="match status" value="1"/>
</dbReference>
<dbReference type="InterPro" id="IPR012318">
    <property type="entry name" value="HTH_CRP"/>
</dbReference>
<sequence>MASSSSNQYANRLLRNMSANALALIGPGLEATRLNLHQSLREPGEKIDYVYFPESGVISLVSPMLNGHAPELASVGREGLVGCVAAVGSHEAYSRWLVQVPGTALRCPAKRLERAFDENAGLRQYVVCYLEAFLTQTMQSVACNAIHPVEARCARWILMMRDRSDQDELPLTQEFLAEMLSVHRSSVVLANRSLQNAGFIRQRRGTIAVIDREGLEEASCECYRMVRNRFEALLPGTFR</sequence>
<dbReference type="PANTHER" id="PTHR24567">
    <property type="entry name" value="CRP FAMILY TRANSCRIPTIONAL REGULATORY PROTEIN"/>
    <property type="match status" value="1"/>
</dbReference>
<dbReference type="AlphaFoldDB" id="A0AAW9RMB1"/>
<dbReference type="PANTHER" id="PTHR24567:SF74">
    <property type="entry name" value="HTH-TYPE TRANSCRIPTIONAL REGULATOR ARCR"/>
    <property type="match status" value="1"/>
</dbReference>
<dbReference type="GO" id="GO:0005829">
    <property type="term" value="C:cytosol"/>
    <property type="evidence" value="ECO:0007669"/>
    <property type="project" value="TreeGrafter"/>
</dbReference>
<name>A0AAW9RMB1_9HYPH</name>
<evidence type="ECO:0000256" key="3">
    <source>
        <dbReference type="ARBA" id="ARBA00023163"/>
    </source>
</evidence>
<dbReference type="SUPFAM" id="SSF51206">
    <property type="entry name" value="cAMP-binding domain-like"/>
    <property type="match status" value="1"/>
</dbReference>
<dbReference type="InterPro" id="IPR050397">
    <property type="entry name" value="Env_Response_Regulators"/>
</dbReference>
<protein>
    <submittedName>
        <fullName evidence="5">Crp/Fnr family transcriptional regulator</fullName>
    </submittedName>
</protein>
<evidence type="ECO:0000256" key="1">
    <source>
        <dbReference type="ARBA" id="ARBA00023015"/>
    </source>
</evidence>
<dbReference type="Pfam" id="PF13545">
    <property type="entry name" value="HTH_Crp_2"/>
    <property type="match status" value="1"/>
</dbReference>
<keyword evidence="1" id="KW-0805">Transcription regulation</keyword>
<reference evidence="5 6" key="1">
    <citation type="submission" date="2024-02" db="EMBL/GenBank/DDBJ databases">
        <title>Genome analysis and characterization of Microbaculum marinisediminis sp. nov., isolated from marine sediment.</title>
        <authorList>
            <person name="Du Z.-J."/>
            <person name="Ye Y.-Q."/>
            <person name="Zhang Z.-R."/>
            <person name="Yuan S.-M."/>
            <person name="Zhang X.-Y."/>
        </authorList>
    </citation>
    <scope>NUCLEOTIDE SEQUENCE [LARGE SCALE GENOMIC DNA]</scope>
    <source>
        <strain evidence="5 6">SDUM1044001</strain>
    </source>
</reference>
<evidence type="ECO:0000256" key="2">
    <source>
        <dbReference type="ARBA" id="ARBA00023125"/>
    </source>
</evidence>
<dbReference type="GO" id="GO:0003700">
    <property type="term" value="F:DNA-binding transcription factor activity"/>
    <property type="evidence" value="ECO:0007669"/>
    <property type="project" value="TreeGrafter"/>
</dbReference>